<feature type="transmembrane region" description="Helical" evidence="1">
    <location>
        <begin position="35"/>
        <end position="53"/>
    </location>
</feature>
<evidence type="ECO:0000313" key="2">
    <source>
        <dbReference type="EMBL" id="GAF79019.1"/>
    </source>
</evidence>
<protein>
    <submittedName>
        <fullName evidence="2">Uncharacterized protein</fullName>
    </submittedName>
</protein>
<keyword evidence="1" id="KW-0812">Transmembrane</keyword>
<name>X0SDE4_9ZZZZ</name>
<gene>
    <name evidence="2" type="ORF">S01H1_11397</name>
</gene>
<dbReference type="EMBL" id="BARS01005808">
    <property type="protein sequence ID" value="GAF79019.1"/>
    <property type="molecule type" value="Genomic_DNA"/>
</dbReference>
<proteinExistence type="predicted"/>
<reference evidence="2" key="1">
    <citation type="journal article" date="2014" name="Front. Microbiol.">
        <title>High frequency of phylogenetically diverse reductive dehalogenase-homologous genes in deep subseafloor sedimentary metagenomes.</title>
        <authorList>
            <person name="Kawai M."/>
            <person name="Futagami T."/>
            <person name="Toyoda A."/>
            <person name="Takaki Y."/>
            <person name="Nishi S."/>
            <person name="Hori S."/>
            <person name="Arai W."/>
            <person name="Tsubouchi T."/>
            <person name="Morono Y."/>
            <person name="Uchiyama I."/>
            <person name="Ito T."/>
            <person name="Fujiyama A."/>
            <person name="Inagaki F."/>
            <person name="Takami H."/>
        </authorList>
    </citation>
    <scope>NUCLEOTIDE SEQUENCE</scope>
    <source>
        <strain evidence="2">Expedition CK06-06</strain>
    </source>
</reference>
<evidence type="ECO:0000256" key="1">
    <source>
        <dbReference type="SAM" id="Phobius"/>
    </source>
</evidence>
<dbReference type="AlphaFoldDB" id="X0SDE4"/>
<sequence length="89" mass="9747">MKASEKIWWTKLAGAVGAAIICLVAQVYFNVAGTTAFMLGVLIYVAISDLLARRNGMDQMRGLKIGVGVYLFTWVALWTLLYTAIQTMG</sequence>
<keyword evidence="1" id="KW-0472">Membrane</keyword>
<feature type="transmembrane region" description="Helical" evidence="1">
    <location>
        <begin position="12"/>
        <end position="29"/>
    </location>
</feature>
<organism evidence="2">
    <name type="scientific">marine sediment metagenome</name>
    <dbReference type="NCBI Taxonomy" id="412755"/>
    <lineage>
        <taxon>unclassified sequences</taxon>
        <taxon>metagenomes</taxon>
        <taxon>ecological metagenomes</taxon>
    </lineage>
</organism>
<keyword evidence="1" id="KW-1133">Transmembrane helix</keyword>
<accession>X0SDE4</accession>
<comment type="caution">
    <text evidence="2">The sequence shown here is derived from an EMBL/GenBank/DDBJ whole genome shotgun (WGS) entry which is preliminary data.</text>
</comment>
<feature type="transmembrane region" description="Helical" evidence="1">
    <location>
        <begin position="65"/>
        <end position="85"/>
    </location>
</feature>